<reference evidence="8" key="1">
    <citation type="submission" date="2022-12" db="EMBL/GenBank/DDBJ databases">
        <authorList>
            <person name="Alioto T."/>
            <person name="Alioto T."/>
            <person name="Gomez Garrido J."/>
        </authorList>
    </citation>
    <scope>NUCLEOTIDE SEQUENCE</scope>
</reference>
<feature type="region of interest" description="Disordered" evidence="6">
    <location>
        <begin position="705"/>
        <end position="768"/>
    </location>
</feature>
<feature type="region of interest" description="Disordered" evidence="6">
    <location>
        <begin position="237"/>
        <end position="296"/>
    </location>
</feature>
<evidence type="ECO:0000256" key="5">
    <source>
        <dbReference type="PROSITE-ProRule" id="PRU00103"/>
    </source>
</evidence>
<dbReference type="GO" id="GO:0007026">
    <property type="term" value="P:negative regulation of microtubule depolymerization"/>
    <property type="evidence" value="ECO:0007669"/>
    <property type="project" value="UniProtKB-ARBA"/>
</dbReference>
<sequence length="1306" mass="143449">MEHSRMDYFCDQVPQKDVGRRMQVGQEFLEYLNDPSVSTDLEQDQQRLDKVIDELTGWVNSSNYKVSLLGLDLLGAFVDRLSGRFKSYIGPVLIVLMDRMGDAKDQVRDQAQNLALKLMDQAAQPMFVWERLVAGFKHKNYRSREGVCLCLIATLNTFGAQSLILNKLVPHLCILSGDSNSQVRDAAILAIVEIYRHVGEKVRVDLNKRGLPSARLQTIFMKFDEVKNGGNMISSNFSDKSFDDEESVDGNRPSSAASAFKVPAAKKPATPSNTSRKPGSAGGPKVGGTTKEGGAGAVDEDDFIKAFTDVPTVQIYSSRELEETLNKIREILSDDKHDWDQRASALKKVRSLLVAGAAQYDGFFQHLRLLDGAFKLSAKDLRSQVVREACITVAHLSTVLGNKFDHGAESIVPTLFNLVPNSAKVMATSGCAAIRFIIRHTHVPRLIPLITSNCTSKSVAVRRRSFEFLDLLLQEWQTHSLERHAAVLVETIKKGIHDADAEARVEARKTYLGLRNHFPGEAEVLYNNLEPSYQRSLHTYLKNSGSIASLPQSDRSSSSSQESLNRPFASKWSTSGSTTMAGRVAGTTKSVPSPGMLQRSRSDIDVNAAAGAKARHAAGQPTGAGRLAAAGLPPGSYASLGRVRTKLSAPSIGMGNSKTDSRGRSRTKVVSQSQPGSRSGSPGRVLTTTTLSTMNTGVQRVLVSHATAQKRSKIPRSQGCSREASPSRLSVARGSRIPRPSVSQGCSREASRESSRDTSPVRSFAPLGTGFGISQSSRLSSSVSAMRVLNTGSDVEEAVADALKKPVRRRYESYGMYSDDDANSDASSACSERSYSSRNGTIPTYMRQTEDVAEVLNRCASSNWSERKEGLLGLQNLLKNQRTLSRVELKRLCEIFTRMFADPHSKVFSMFLETLVDFIQVHKEDLQDWLFVLLTQLLKKMGADLLGSVQAKVQKALDVTRESFPNELQFNILMRFTVDQTQTPSLKTVKPALQDQLRSFWSSKVKVAILKYIETLAQQMDPGDFINSSETRLAVSRIITWTTEPKSSDVRKAAQSVLISLFELNTPEFTMLLGALPKTFQDGATKLLHNHLRNTGNGGQGSMGSPLTRPVPRSPASWSSPITSPTNTSQNTLSPSAFDYDTENMNSEDIYSSLRGVTEAIQNFSFRSQEDMNEPMKRDPKKEDGDSICSGSGIVDLRAGGGATDTGRTALDNKTSLLNTMPSHSSPRSRDYNPYNYSDSVGSFNKSALKEAMFDDDAEQFPDGKSSVLLTALGKRYMEGTVWVKTKNCYFIQVTCKNSNLGKKYF</sequence>
<dbReference type="InterPro" id="IPR016024">
    <property type="entry name" value="ARM-type_fold"/>
</dbReference>
<comment type="subcellular location">
    <subcellularLocation>
        <location evidence="1">Cytoplasm</location>
        <location evidence="1">Cytoskeleton</location>
    </subcellularLocation>
</comment>
<evidence type="ECO:0000256" key="6">
    <source>
        <dbReference type="SAM" id="MobiDB-lite"/>
    </source>
</evidence>
<dbReference type="FunFam" id="1.25.10.10:FF:000001">
    <property type="entry name" value="CLIP-associating protein 1 isoform 2"/>
    <property type="match status" value="1"/>
</dbReference>
<dbReference type="GO" id="GO:0005815">
    <property type="term" value="C:microtubule organizing center"/>
    <property type="evidence" value="ECO:0007669"/>
    <property type="project" value="TreeGrafter"/>
</dbReference>
<dbReference type="InterPro" id="IPR034085">
    <property type="entry name" value="TOG"/>
</dbReference>
<dbReference type="InterPro" id="IPR021133">
    <property type="entry name" value="HEAT_type_2"/>
</dbReference>
<dbReference type="GO" id="GO:0030010">
    <property type="term" value="P:establishment of cell polarity"/>
    <property type="evidence" value="ECO:0007669"/>
    <property type="project" value="UniProtKB-ARBA"/>
</dbReference>
<dbReference type="FunFam" id="1.25.10.10:FF:000005">
    <property type="entry name" value="CLIP-associating protein 1 isoform 2"/>
    <property type="match status" value="1"/>
</dbReference>
<feature type="region of interest" description="Disordered" evidence="6">
    <location>
        <begin position="648"/>
        <end position="693"/>
    </location>
</feature>
<evidence type="ECO:0000256" key="4">
    <source>
        <dbReference type="ARBA" id="ARBA00023212"/>
    </source>
</evidence>
<organism evidence="8 9">
    <name type="scientific">Podarcis lilfordi</name>
    <name type="common">Lilford's wall lizard</name>
    <dbReference type="NCBI Taxonomy" id="74358"/>
    <lineage>
        <taxon>Eukaryota</taxon>
        <taxon>Metazoa</taxon>
        <taxon>Chordata</taxon>
        <taxon>Craniata</taxon>
        <taxon>Vertebrata</taxon>
        <taxon>Euteleostomi</taxon>
        <taxon>Lepidosauria</taxon>
        <taxon>Squamata</taxon>
        <taxon>Bifurcata</taxon>
        <taxon>Unidentata</taxon>
        <taxon>Episquamata</taxon>
        <taxon>Laterata</taxon>
        <taxon>Lacertibaenia</taxon>
        <taxon>Lacertidae</taxon>
        <taxon>Podarcis</taxon>
    </lineage>
</organism>
<feature type="compositionally biased region" description="Gly residues" evidence="6">
    <location>
        <begin position="280"/>
        <end position="296"/>
    </location>
</feature>
<feature type="repeat" description="HEAT" evidence="5">
    <location>
        <begin position="168"/>
        <end position="206"/>
    </location>
</feature>
<evidence type="ECO:0000313" key="9">
    <source>
        <dbReference type="Proteomes" id="UP001178461"/>
    </source>
</evidence>
<feature type="compositionally biased region" description="Low complexity" evidence="6">
    <location>
        <begin position="669"/>
        <end position="693"/>
    </location>
</feature>
<keyword evidence="2" id="KW-0963">Cytoplasm</keyword>
<feature type="compositionally biased region" description="Low complexity" evidence="6">
    <location>
        <begin position="549"/>
        <end position="567"/>
    </location>
</feature>
<feature type="region of interest" description="Disordered" evidence="6">
    <location>
        <begin position="548"/>
        <end position="599"/>
    </location>
</feature>
<evidence type="ECO:0000256" key="3">
    <source>
        <dbReference type="ARBA" id="ARBA00022737"/>
    </source>
</evidence>
<keyword evidence="3" id="KW-0677">Repeat</keyword>
<dbReference type="Pfam" id="PF21041">
    <property type="entry name" value="XMAP215_CLASP_TOG"/>
    <property type="match status" value="1"/>
</dbReference>
<evidence type="ECO:0000256" key="1">
    <source>
        <dbReference type="ARBA" id="ARBA00004245"/>
    </source>
</evidence>
<evidence type="ECO:0000259" key="7">
    <source>
        <dbReference type="SMART" id="SM01349"/>
    </source>
</evidence>
<feature type="region of interest" description="Disordered" evidence="6">
    <location>
        <begin position="1090"/>
        <end position="1141"/>
    </location>
</feature>
<keyword evidence="4" id="KW-0206">Cytoskeleton</keyword>
<dbReference type="InterPro" id="IPR024395">
    <property type="entry name" value="CLASP_N_dom"/>
</dbReference>
<keyword evidence="9" id="KW-1185">Reference proteome</keyword>
<dbReference type="SMART" id="SM01349">
    <property type="entry name" value="TOG"/>
    <property type="match status" value="3"/>
</dbReference>
<feature type="domain" description="TOG" evidence="7">
    <location>
        <begin position="317"/>
        <end position="550"/>
    </location>
</feature>
<dbReference type="GO" id="GO:0008017">
    <property type="term" value="F:microtubule binding"/>
    <property type="evidence" value="ECO:0007669"/>
    <property type="project" value="TreeGrafter"/>
</dbReference>
<evidence type="ECO:0000256" key="2">
    <source>
        <dbReference type="ARBA" id="ARBA00022490"/>
    </source>
</evidence>
<dbReference type="FunFam" id="1.25.10.10:FF:000031">
    <property type="entry name" value="CLIP-associating protein 1 isoform 2"/>
    <property type="match status" value="1"/>
</dbReference>
<name>A0AA35L1L1_9SAUR</name>
<dbReference type="Gene3D" id="1.25.10.10">
    <property type="entry name" value="Leucine-rich Repeat Variant"/>
    <property type="match status" value="3"/>
</dbReference>
<dbReference type="GO" id="GO:0072686">
    <property type="term" value="C:mitotic spindle"/>
    <property type="evidence" value="ECO:0007669"/>
    <property type="project" value="TreeGrafter"/>
</dbReference>
<dbReference type="InterPro" id="IPR048491">
    <property type="entry name" value="XMAP215_CLASP_TOG"/>
</dbReference>
<feature type="region of interest" description="Disordered" evidence="6">
    <location>
        <begin position="1169"/>
        <end position="1188"/>
    </location>
</feature>
<accession>A0AA35L1L1</accession>
<dbReference type="GO" id="GO:0005881">
    <property type="term" value="C:cytoplasmic microtubule"/>
    <property type="evidence" value="ECO:0007669"/>
    <property type="project" value="TreeGrafter"/>
</dbReference>
<evidence type="ECO:0000313" key="8">
    <source>
        <dbReference type="EMBL" id="CAI5788205.1"/>
    </source>
</evidence>
<protein>
    <submittedName>
        <fullName evidence="8">CLIP-associating protein 2 isoform X11</fullName>
    </submittedName>
</protein>
<proteinExistence type="predicted"/>
<dbReference type="EMBL" id="OX395137">
    <property type="protein sequence ID" value="CAI5788205.1"/>
    <property type="molecule type" value="Genomic_DNA"/>
</dbReference>
<dbReference type="GO" id="GO:0090307">
    <property type="term" value="P:mitotic spindle assembly"/>
    <property type="evidence" value="ECO:0007669"/>
    <property type="project" value="TreeGrafter"/>
</dbReference>
<dbReference type="PANTHER" id="PTHR21567:SF30">
    <property type="entry name" value="CLIP-ASSOCIATING PROTEIN 2"/>
    <property type="match status" value="1"/>
</dbReference>
<dbReference type="Proteomes" id="UP001178461">
    <property type="component" value="Chromosome 12"/>
</dbReference>
<dbReference type="GO" id="GO:0045180">
    <property type="term" value="C:basal cortex"/>
    <property type="evidence" value="ECO:0007669"/>
    <property type="project" value="TreeGrafter"/>
</dbReference>
<feature type="domain" description="TOG" evidence="7">
    <location>
        <begin position="844"/>
        <end position="1098"/>
    </location>
</feature>
<dbReference type="InterPro" id="IPR011989">
    <property type="entry name" value="ARM-like"/>
</dbReference>
<feature type="compositionally biased region" description="Polar residues" evidence="6">
    <location>
        <begin position="1116"/>
        <end position="1135"/>
    </location>
</feature>
<dbReference type="PROSITE" id="PS50077">
    <property type="entry name" value="HEAT_REPEAT"/>
    <property type="match status" value="1"/>
</dbReference>
<dbReference type="GO" id="GO:0040001">
    <property type="term" value="P:establishment of mitotic spindle localization"/>
    <property type="evidence" value="ECO:0007669"/>
    <property type="project" value="TreeGrafter"/>
</dbReference>
<dbReference type="GO" id="GO:0000776">
    <property type="term" value="C:kinetochore"/>
    <property type="evidence" value="ECO:0007669"/>
    <property type="project" value="TreeGrafter"/>
</dbReference>
<dbReference type="Pfam" id="PF21040">
    <property type="entry name" value="CEP104-like_TOG"/>
    <property type="match status" value="1"/>
</dbReference>
<feature type="compositionally biased region" description="Polar residues" evidence="6">
    <location>
        <begin position="571"/>
        <end position="580"/>
    </location>
</feature>
<dbReference type="SUPFAM" id="SSF48371">
    <property type="entry name" value="ARM repeat"/>
    <property type="match status" value="2"/>
</dbReference>
<dbReference type="Pfam" id="PF12348">
    <property type="entry name" value="CLASP_N"/>
    <property type="match status" value="1"/>
</dbReference>
<dbReference type="GO" id="GO:0005876">
    <property type="term" value="C:spindle microtubule"/>
    <property type="evidence" value="ECO:0007669"/>
    <property type="project" value="TreeGrafter"/>
</dbReference>
<feature type="domain" description="TOG" evidence="7">
    <location>
        <begin position="7"/>
        <end position="232"/>
    </location>
</feature>
<dbReference type="PANTHER" id="PTHR21567">
    <property type="entry name" value="CLASP"/>
    <property type="match status" value="1"/>
</dbReference>
<gene>
    <name evidence="8" type="ORF">PODLI_1B006558</name>
</gene>
<feature type="compositionally biased region" description="Basic and acidic residues" evidence="6">
    <location>
        <begin position="1169"/>
        <end position="1185"/>
    </location>
</feature>